<dbReference type="SUPFAM" id="SSF102712">
    <property type="entry name" value="JAB1/MPN domain"/>
    <property type="match status" value="1"/>
</dbReference>
<dbReference type="InterPro" id="IPR028090">
    <property type="entry name" value="JAB_dom_prok"/>
</dbReference>
<evidence type="ECO:0000313" key="7">
    <source>
        <dbReference type="EMBL" id="SDI76219.1"/>
    </source>
</evidence>
<accession>A0A0K2WI20</accession>
<dbReference type="Pfam" id="PF14464">
    <property type="entry name" value="Prok-JAB"/>
    <property type="match status" value="1"/>
</dbReference>
<dbReference type="AlphaFoldDB" id="A0A0K2WI20"/>
<dbReference type="GO" id="GO:0000502">
    <property type="term" value="C:proteasome complex"/>
    <property type="evidence" value="ECO:0007669"/>
    <property type="project" value="UniProtKB-KW"/>
</dbReference>
<reference evidence="7 8" key="1">
    <citation type="submission" date="2016-10" db="EMBL/GenBank/DDBJ databases">
        <authorList>
            <person name="de Groot N.N."/>
        </authorList>
    </citation>
    <scope>NUCLEOTIDE SEQUENCE [LARGE SCALE GENOMIC DNA]</scope>
    <source>
        <strain evidence="7 8">DSM 2895</strain>
    </source>
</reference>
<evidence type="ECO:0000256" key="5">
    <source>
        <dbReference type="ARBA" id="ARBA00023049"/>
    </source>
</evidence>
<evidence type="ECO:0000256" key="1">
    <source>
        <dbReference type="ARBA" id="ARBA00022670"/>
    </source>
</evidence>
<dbReference type="CDD" id="cd08070">
    <property type="entry name" value="MPN_like"/>
    <property type="match status" value="1"/>
</dbReference>
<sequence length="125" mass="13925">MIAYCRQGLPNEACGLISGPAGTDTGHTLWKLPNEAKQKNRFLLSEDTVAEALEEIRRKGDQLTGIFHSHPTKVAYPSAMDIACNPYPGVAYIIISFTDSPPDVRCFTMKDNKLQQLDIVLFRNK</sequence>
<dbReference type="Proteomes" id="UP000182836">
    <property type="component" value="Unassembled WGS sequence"/>
</dbReference>
<evidence type="ECO:0000256" key="4">
    <source>
        <dbReference type="ARBA" id="ARBA00022833"/>
    </source>
</evidence>
<dbReference type="GO" id="GO:0008235">
    <property type="term" value="F:metalloexopeptidase activity"/>
    <property type="evidence" value="ECO:0007669"/>
    <property type="project" value="TreeGrafter"/>
</dbReference>
<evidence type="ECO:0000256" key="2">
    <source>
        <dbReference type="ARBA" id="ARBA00022723"/>
    </source>
</evidence>
<evidence type="ECO:0000259" key="6">
    <source>
        <dbReference type="Pfam" id="PF14464"/>
    </source>
</evidence>
<keyword evidence="2" id="KW-0479">Metal-binding</keyword>
<dbReference type="EMBL" id="FNED01000007">
    <property type="protein sequence ID" value="SDI76219.1"/>
    <property type="molecule type" value="Genomic_DNA"/>
</dbReference>
<name>A0A0K2WI20_ANEMI</name>
<keyword evidence="7" id="KW-0647">Proteasome</keyword>
<evidence type="ECO:0000313" key="8">
    <source>
        <dbReference type="Proteomes" id="UP000182836"/>
    </source>
</evidence>
<dbReference type="GO" id="GO:0008270">
    <property type="term" value="F:zinc ion binding"/>
    <property type="evidence" value="ECO:0007669"/>
    <property type="project" value="TreeGrafter"/>
</dbReference>
<dbReference type="Gene3D" id="3.40.140.10">
    <property type="entry name" value="Cytidine Deaminase, domain 2"/>
    <property type="match status" value="1"/>
</dbReference>
<feature type="domain" description="JAB" evidence="6">
    <location>
        <begin position="1"/>
        <end position="108"/>
    </location>
</feature>
<gene>
    <name evidence="7" type="ORF">SAMN04487909_107132</name>
</gene>
<dbReference type="InterPro" id="IPR051929">
    <property type="entry name" value="VirAsm_ModProt"/>
</dbReference>
<organism evidence="7 8">
    <name type="scientific">Aneurinibacillus migulanus</name>
    <name type="common">Bacillus migulanus</name>
    <dbReference type="NCBI Taxonomy" id="47500"/>
    <lineage>
        <taxon>Bacteria</taxon>
        <taxon>Bacillati</taxon>
        <taxon>Bacillota</taxon>
        <taxon>Bacilli</taxon>
        <taxon>Bacillales</taxon>
        <taxon>Paenibacillaceae</taxon>
        <taxon>Aneurinibacillus group</taxon>
        <taxon>Aneurinibacillus</taxon>
    </lineage>
</organism>
<keyword evidence="4" id="KW-0862">Zinc</keyword>
<keyword evidence="5" id="KW-0482">Metalloprotease</keyword>
<dbReference type="GO" id="GO:0006508">
    <property type="term" value="P:proteolysis"/>
    <property type="evidence" value="ECO:0007669"/>
    <property type="project" value="UniProtKB-KW"/>
</dbReference>
<proteinExistence type="predicted"/>
<dbReference type="PANTHER" id="PTHR34858:SF1">
    <property type="entry name" value="CYSO-CYSTEINE PEPTIDASE"/>
    <property type="match status" value="1"/>
</dbReference>
<keyword evidence="1" id="KW-0645">Protease</keyword>
<keyword evidence="3" id="KW-0378">Hydrolase</keyword>
<dbReference type="PANTHER" id="PTHR34858">
    <property type="entry name" value="CYSO-CYSTEINE PEPTIDASE"/>
    <property type="match status" value="1"/>
</dbReference>
<evidence type="ECO:0000256" key="3">
    <source>
        <dbReference type="ARBA" id="ARBA00022801"/>
    </source>
</evidence>
<protein>
    <submittedName>
        <fullName evidence="7">Proteasome lid subunit RPN8/RPN11, contains Jab1/MPN metalloenzyme (JAMM) motif</fullName>
    </submittedName>
</protein>
<dbReference type="OrthoDB" id="9802958at2"/>